<comment type="similarity">
    <text evidence="1">Belongs to the UDP-glycosyltransferase family.</text>
</comment>
<dbReference type="SUPFAM" id="SSF53756">
    <property type="entry name" value="UDP-Glycosyltransferase/glycogen phosphorylase"/>
    <property type="match status" value="1"/>
</dbReference>
<dbReference type="GO" id="GO:0015020">
    <property type="term" value="F:glucuronosyltransferase activity"/>
    <property type="evidence" value="ECO:0007669"/>
    <property type="project" value="UniProtKB-EC"/>
</dbReference>
<dbReference type="PANTHER" id="PTHR48043:SF145">
    <property type="entry name" value="FI06409P-RELATED"/>
    <property type="match status" value="1"/>
</dbReference>
<dbReference type="EC" id="2.4.1.17" evidence="2"/>
<dbReference type="OMA" id="KIMVFPV"/>
<sequence length="482" mass="54751">LRKQTEMMFLDLPIWDYRMRATLTQMTTLLNGMCRSVAKNKEFLDWMNAQKFDLAFAYMADACPVGIIHYAKIPTWIWLSSAGLVDFAAYYMGVPMVPSYSPPITMESTDEMNFFERTKSLLGQILLVTIWKRTFADQETAIFREIDPNFPHIVELAQKCPLVMVNSNELYEFPRPTLAKIVNVGGVGIQLKDAKPLNPEFQRIVDKCEGLVVFSFGSVAPSHLMPDSWKTAFLEAFARFPSLNFVLRYEGEDLKGVINTGVPMITVALWGDQPRNAKMAAKLGIAVNLQKNDISTTTVTEALNKVINGKRKGTQYFPDFSYSQNVKRLSLMVKKKPVSPNHLVVAWAEFVAEFKTLDNLVPAGTKLNFIQYHSLDVIGFLLAVTILVLFVFWKILRFLFSELYNLSLKIRKQKQTMVAPSMQEWATSQISITLQRPTVPRHVVYARSGDCSTELIKYKRFSKPNVSLFGFESHSSESPKGR</sequence>
<dbReference type="WBParaSite" id="HPLM_0002085501-mRNA-1">
    <property type="protein sequence ID" value="HPLM_0002085501-mRNA-1"/>
    <property type="gene ID" value="HPLM_0002085501"/>
</dbReference>
<feature type="transmembrane region" description="Helical" evidence="7">
    <location>
        <begin position="377"/>
        <end position="400"/>
    </location>
</feature>
<name>A0A0N4X913_HAEPC</name>
<accession>A0A0N4X913</accession>
<evidence type="ECO:0000256" key="6">
    <source>
        <dbReference type="ARBA" id="ARBA00047475"/>
    </source>
</evidence>
<dbReference type="Pfam" id="PF00201">
    <property type="entry name" value="UDPGT"/>
    <property type="match status" value="2"/>
</dbReference>
<evidence type="ECO:0000313" key="8">
    <source>
        <dbReference type="WBParaSite" id="HPLM_0002085501-mRNA-1"/>
    </source>
</evidence>
<dbReference type="InterPro" id="IPR050271">
    <property type="entry name" value="UDP-glycosyltransferase"/>
</dbReference>
<keyword evidence="7" id="KW-1133">Transmembrane helix</keyword>
<evidence type="ECO:0000256" key="5">
    <source>
        <dbReference type="ARBA" id="ARBA00022729"/>
    </source>
</evidence>
<proteinExistence type="inferred from homology"/>
<keyword evidence="3" id="KW-0328">Glycosyltransferase</keyword>
<evidence type="ECO:0000256" key="3">
    <source>
        <dbReference type="ARBA" id="ARBA00022676"/>
    </source>
</evidence>
<evidence type="ECO:0000256" key="1">
    <source>
        <dbReference type="ARBA" id="ARBA00009995"/>
    </source>
</evidence>
<comment type="catalytic activity">
    <reaction evidence="6">
        <text>glucuronate acceptor + UDP-alpha-D-glucuronate = acceptor beta-D-glucuronoside + UDP + H(+)</text>
        <dbReference type="Rhea" id="RHEA:21032"/>
        <dbReference type="ChEBI" id="CHEBI:15378"/>
        <dbReference type="ChEBI" id="CHEBI:58052"/>
        <dbReference type="ChEBI" id="CHEBI:58223"/>
        <dbReference type="ChEBI" id="CHEBI:132367"/>
        <dbReference type="ChEBI" id="CHEBI:132368"/>
        <dbReference type="EC" id="2.4.1.17"/>
    </reaction>
</comment>
<keyword evidence="7" id="KW-0812">Transmembrane</keyword>
<evidence type="ECO:0000256" key="4">
    <source>
        <dbReference type="ARBA" id="ARBA00022679"/>
    </source>
</evidence>
<keyword evidence="7" id="KW-0472">Membrane</keyword>
<dbReference type="AlphaFoldDB" id="A0A0N4X913"/>
<keyword evidence="4" id="KW-0808">Transferase</keyword>
<evidence type="ECO:0000256" key="7">
    <source>
        <dbReference type="SAM" id="Phobius"/>
    </source>
</evidence>
<evidence type="ECO:0000256" key="2">
    <source>
        <dbReference type="ARBA" id="ARBA00012544"/>
    </source>
</evidence>
<protein>
    <recommendedName>
        <fullName evidence="2">glucuronosyltransferase</fullName>
        <ecNumber evidence="2">2.4.1.17</ecNumber>
    </recommendedName>
</protein>
<dbReference type="InterPro" id="IPR002213">
    <property type="entry name" value="UDP_glucos_trans"/>
</dbReference>
<keyword evidence="5" id="KW-0732">Signal</keyword>
<dbReference type="Gene3D" id="3.40.50.2000">
    <property type="entry name" value="Glycogen Phosphorylase B"/>
    <property type="match status" value="1"/>
</dbReference>
<dbReference type="PANTHER" id="PTHR48043">
    <property type="entry name" value="EG:EG0003.4 PROTEIN-RELATED"/>
    <property type="match status" value="1"/>
</dbReference>
<reference evidence="8" key="1">
    <citation type="submission" date="2017-02" db="UniProtKB">
        <authorList>
            <consortium name="WormBaseParasite"/>
        </authorList>
    </citation>
    <scope>IDENTIFICATION</scope>
</reference>
<organism evidence="8">
    <name type="scientific">Haemonchus placei</name>
    <name type="common">Barber's pole worm</name>
    <dbReference type="NCBI Taxonomy" id="6290"/>
    <lineage>
        <taxon>Eukaryota</taxon>
        <taxon>Metazoa</taxon>
        <taxon>Ecdysozoa</taxon>
        <taxon>Nematoda</taxon>
        <taxon>Chromadorea</taxon>
        <taxon>Rhabditida</taxon>
        <taxon>Rhabditina</taxon>
        <taxon>Rhabditomorpha</taxon>
        <taxon>Strongyloidea</taxon>
        <taxon>Trichostrongylidae</taxon>
        <taxon>Haemonchus</taxon>
    </lineage>
</organism>